<evidence type="ECO:0000256" key="4">
    <source>
        <dbReference type="ARBA" id="ARBA00022827"/>
    </source>
</evidence>
<evidence type="ECO:0000256" key="2">
    <source>
        <dbReference type="ARBA" id="ARBA00009130"/>
    </source>
</evidence>
<dbReference type="RefSeq" id="WP_133275114.1">
    <property type="nucleotide sequence ID" value="NZ_CP037933.1"/>
</dbReference>
<protein>
    <submittedName>
        <fullName evidence="8">CoA-disulfide reductase</fullName>
    </submittedName>
</protein>
<dbReference type="OrthoDB" id="9792592at2"/>
<dbReference type="PANTHER" id="PTHR43429:SF1">
    <property type="entry name" value="NAD(P)H SULFUR OXIDOREDUCTASE (COA-DEPENDENT)"/>
    <property type="match status" value="1"/>
</dbReference>
<evidence type="ECO:0000256" key="3">
    <source>
        <dbReference type="ARBA" id="ARBA00022630"/>
    </source>
</evidence>
<dbReference type="InterPro" id="IPR036873">
    <property type="entry name" value="Rhodanese-like_dom_sf"/>
</dbReference>
<reference evidence="9" key="1">
    <citation type="submission" date="2019-03" db="EMBL/GenBank/DDBJ databases">
        <title>Flavobacterium sp.</title>
        <authorList>
            <person name="Kim H."/>
        </authorList>
    </citation>
    <scope>NUCLEOTIDE SEQUENCE [LARGE SCALE GENOMIC DNA]</scope>
    <source>
        <strain evidence="9">GS13</strain>
    </source>
</reference>
<dbReference type="Gene3D" id="3.40.250.10">
    <property type="entry name" value="Rhodanese-like domain"/>
    <property type="match status" value="1"/>
</dbReference>
<dbReference type="Pfam" id="PF00581">
    <property type="entry name" value="Rhodanese"/>
    <property type="match status" value="1"/>
</dbReference>
<accession>A0A4P6YBE3</accession>
<dbReference type="InterPro" id="IPR004099">
    <property type="entry name" value="Pyr_nucl-diS_OxRdtase_dimer"/>
</dbReference>
<keyword evidence="3" id="KW-0285">Flavoprotein</keyword>
<dbReference type="PRINTS" id="PR00368">
    <property type="entry name" value="FADPNR"/>
</dbReference>
<dbReference type="Gene3D" id="3.50.50.60">
    <property type="entry name" value="FAD/NAD(P)-binding domain"/>
    <property type="match status" value="2"/>
</dbReference>
<comment type="similarity">
    <text evidence="2">Belongs to the class-III pyridine nucleotide-disulfide oxidoreductase family.</text>
</comment>
<evidence type="ECO:0000259" key="7">
    <source>
        <dbReference type="PROSITE" id="PS50206"/>
    </source>
</evidence>
<dbReference type="SMART" id="SM00450">
    <property type="entry name" value="RHOD"/>
    <property type="match status" value="1"/>
</dbReference>
<dbReference type="Proteomes" id="UP000291124">
    <property type="component" value="Chromosome"/>
</dbReference>
<proteinExistence type="inferred from homology"/>
<dbReference type="Pfam" id="PF07992">
    <property type="entry name" value="Pyr_redox_2"/>
    <property type="match status" value="1"/>
</dbReference>
<dbReference type="InterPro" id="IPR050260">
    <property type="entry name" value="FAD-bd_OxRdtase"/>
</dbReference>
<dbReference type="AlphaFoldDB" id="A0A4P6YBE3"/>
<name>A0A4P6YBE3_9FLAO</name>
<dbReference type="PROSITE" id="PS50206">
    <property type="entry name" value="RHODANESE_3"/>
    <property type="match status" value="1"/>
</dbReference>
<evidence type="ECO:0000256" key="6">
    <source>
        <dbReference type="ARBA" id="ARBA00023284"/>
    </source>
</evidence>
<dbReference type="InterPro" id="IPR016156">
    <property type="entry name" value="FAD/NAD-linked_Rdtase_dimer_sf"/>
</dbReference>
<keyword evidence="9" id="KW-1185">Reference proteome</keyword>
<evidence type="ECO:0000256" key="5">
    <source>
        <dbReference type="ARBA" id="ARBA00023002"/>
    </source>
</evidence>
<dbReference type="InterPro" id="IPR023753">
    <property type="entry name" value="FAD/NAD-binding_dom"/>
</dbReference>
<dbReference type="PRINTS" id="PR00411">
    <property type="entry name" value="PNDRDTASEI"/>
</dbReference>
<dbReference type="PANTHER" id="PTHR43429">
    <property type="entry name" value="PYRIDINE NUCLEOTIDE-DISULFIDE OXIDOREDUCTASE DOMAIN-CONTAINING"/>
    <property type="match status" value="1"/>
</dbReference>
<sequence length="546" mass="60074">MKILIIGGVAGGATAAARLRRLSEENEIIIFEKGEHVSFANCGLPYHIGGVIAERSKLLLHTPTSLKTRFNLDVRVFNEVLKINKEAKTVEVRNLISKETYTETYDKLLLSPGAEPFRPNILGIDSDKIMTLRNVADMDRIIAKTKGLKNIAVVGGGFIGLEVAENLVEKELNVTVIELGNQVMAPVDYEFAKMVQHHAAAKNLSILVNTGVEAFEEKGNKIELKLNTGKTILADGVVFAIGVKPENGLAKAAGLDLGVTGGIAVNEFMQTSDENIYAVGDAVEVSHYINQTKVLIPLAWPANRQGRIVADNITRGNKISYKGTLGTSIIKFFDLTVAATGLNEKLLKHYNIPYRTVTVTRANHAGYYPGATNIVLKMNFGEDGTIYGAQALGQEGVDKRIDLIATAIKGNLSIYELQEIEIAYAPPYNSAKDPVNILGYVAENMLHDDVRFINYDQLEDYLLAENAILIDVRTKTEFENGAIPKAINMDVDTLRDHLDFFDKNKKYVIYCQIGLRGYLAQRILRNNGIYSVNLNGGYGLWKPINS</sequence>
<keyword evidence="6" id="KW-0676">Redox-active center</keyword>
<comment type="cofactor">
    <cofactor evidence="1">
        <name>FAD</name>
        <dbReference type="ChEBI" id="CHEBI:57692"/>
    </cofactor>
</comment>
<evidence type="ECO:0000313" key="9">
    <source>
        <dbReference type="Proteomes" id="UP000291124"/>
    </source>
</evidence>
<dbReference type="InterPro" id="IPR036188">
    <property type="entry name" value="FAD/NAD-bd_sf"/>
</dbReference>
<dbReference type="SUPFAM" id="SSF52821">
    <property type="entry name" value="Rhodanese/Cell cycle control phosphatase"/>
    <property type="match status" value="1"/>
</dbReference>
<keyword evidence="5" id="KW-0560">Oxidoreductase</keyword>
<keyword evidence="4" id="KW-0274">FAD</keyword>
<dbReference type="SUPFAM" id="SSF55424">
    <property type="entry name" value="FAD/NAD-linked reductases, dimerisation (C-terminal) domain"/>
    <property type="match status" value="1"/>
</dbReference>
<dbReference type="GO" id="GO:0016491">
    <property type="term" value="F:oxidoreductase activity"/>
    <property type="evidence" value="ECO:0007669"/>
    <property type="project" value="UniProtKB-KW"/>
</dbReference>
<dbReference type="Pfam" id="PF02852">
    <property type="entry name" value="Pyr_redox_dim"/>
    <property type="match status" value="1"/>
</dbReference>
<dbReference type="SUPFAM" id="SSF51905">
    <property type="entry name" value="FAD/NAD(P)-binding domain"/>
    <property type="match status" value="1"/>
</dbReference>
<dbReference type="EMBL" id="CP037933">
    <property type="protein sequence ID" value="QBN17583.1"/>
    <property type="molecule type" value="Genomic_DNA"/>
</dbReference>
<organism evidence="8 9">
    <name type="scientific">Flavobacterium nackdongense</name>
    <dbReference type="NCBI Taxonomy" id="2547394"/>
    <lineage>
        <taxon>Bacteria</taxon>
        <taxon>Pseudomonadati</taxon>
        <taxon>Bacteroidota</taxon>
        <taxon>Flavobacteriia</taxon>
        <taxon>Flavobacteriales</taxon>
        <taxon>Flavobacteriaceae</taxon>
        <taxon>Flavobacterium</taxon>
    </lineage>
</organism>
<evidence type="ECO:0000256" key="1">
    <source>
        <dbReference type="ARBA" id="ARBA00001974"/>
    </source>
</evidence>
<dbReference type="KEGG" id="fnk:E1750_01800"/>
<evidence type="ECO:0000313" key="8">
    <source>
        <dbReference type="EMBL" id="QBN17583.1"/>
    </source>
</evidence>
<feature type="domain" description="Rhodanese" evidence="7">
    <location>
        <begin position="463"/>
        <end position="546"/>
    </location>
</feature>
<dbReference type="InterPro" id="IPR001763">
    <property type="entry name" value="Rhodanese-like_dom"/>
</dbReference>
<gene>
    <name evidence="8" type="ORF">E1750_01800</name>
</gene>